<dbReference type="InterPro" id="IPR021851">
    <property type="entry name" value="DUF3455"/>
</dbReference>
<feature type="compositionally biased region" description="Polar residues" evidence="1">
    <location>
        <begin position="29"/>
        <end position="42"/>
    </location>
</feature>
<accession>A0ABQ8GGN5</accession>
<protein>
    <recommendedName>
        <fullName evidence="5">Malate dehydrogenase</fullName>
    </recommendedName>
</protein>
<feature type="signal peptide" evidence="2">
    <location>
        <begin position="1"/>
        <end position="25"/>
    </location>
</feature>
<dbReference type="PANTHER" id="PTHR35567:SF1">
    <property type="entry name" value="CONSERVED FUNGAL PROTEIN (AFU_ORTHOLOGUE AFUA_1G14230)"/>
    <property type="match status" value="1"/>
</dbReference>
<evidence type="ECO:0000256" key="1">
    <source>
        <dbReference type="SAM" id="MobiDB-lite"/>
    </source>
</evidence>
<evidence type="ECO:0000313" key="4">
    <source>
        <dbReference type="Proteomes" id="UP000774617"/>
    </source>
</evidence>
<sequence>MSTPRLTTLHLLLLALTLLAHLALATPITSPSTKEKPNSNLNRRAPDLSCLTLPTNPTASTPLPAVPAHLKLKHIALGVGTQNYTCATPGSSAATPSSAGALASLYDIGPFLASPLGRMFENALPPLALAMYGALSSPSSPSDHAAAWRSLVAQMPRQRQAAGGGDLLADVAFGEHFFAEVEASLTPTWDLLPNANMYPDEPRSVVWQGKKEASADAPRDACKGLQGEGAVPWLYLSKAVRNASAAEGGDDSGDGIEAVYRVVTAGGMQPDTCEGVEGPEVEVKYAAEYWFYGS</sequence>
<organism evidence="3 4">
    <name type="scientific">Macrophomina phaseolina</name>
    <dbReference type="NCBI Taxonomy" id="35725"/>
    <lineage>
        <taxon>Eukaryota</taxon>
        <taxon>Fungi</taxon>
        <taxon>Dikarya</taxon>
        <taxon>Ascomycota</taxon>
        <taxon>Pezizomycotina</taxon>
        <taxon>Dothideomycetes</taxon>
        <taxon>Dothideomycetes incertae sedis</taxon>
        <taxon>Botryosphaeriales</taxon>
        <taxon>Botryosphaeriaceae</taxon>
        <taxon>Macrophomina</taxon>
    </lineage>
</organism>
<feature type="region of interest" description="Disordered" evidence="1">
    <location>
        <begin position="29"/>
        <end position="49"/>
    </location>
</feature>
<keyword evidence="2" id="KW-0732">Signal</keyword>
<evidence type="ECO:0000313" key="3">
    <source>
        <dbReference type="EMBL" id="KAH7055626.1"/>
    </source>
</evidence>
<name>A0ABQ8GGN5_9PEZI</name>
<evidence type="ECO:0000256" key="2">
    <source>
        <dbReference type="SAM" id="SignalP"/>
    </source>
</evidence>
<feature type="chain" id="PRO_5046342027" description="Malate dehydrogenase" evidence="2">
    <location>
        <begin position="26"/>
        <end position="294"/>
    </location>
</feature>
<gene>
    <name evidence="3" type="ORF">B0J12DRAFT_425570</name>
</gene>
<proteinExistence type="predicted"/>
<reference evidence="3 4" key="1">
    <citation type="journal article" date="2021" name="Nat. Commun.">
        <title>Genetic determinants of endophytism in the Arabidopsis root mycobiome.</title>
        <authorList>
            <person name="Mesny F."/>
            <person name="Miyauchi S."/>
            <person name="Thiergart T."/>
            <person name="Pickel B."/>
            <person name="Atanasova L."/>
            <person name="Karlsson M."/>
            <person name="Huettel B."/>
            <person name="Barry K.W."/>
            <person name="Haridas S."/>
            <person name="Chen C."/>
            <person name="Bauer D."/>
            <person name="Andreopoulos W."/>
            <person name="Pangilinan J."/>
            <person name="LaButti K."/>
            <person name="Riley R."/>
            <person name="Lipzen A."/>
            <person name="Clum A."/>
            <person name="Drula E."/>
            <person name="Henrissat B."/>
            <person name="Kohler A."/>
            <person name="Grigoriev I.V."/>
            <person name="Martin F.M."/>
            <person name="Hacquard S."/>
        </authorList>
    </citation>
    <scope>NUCLEOTIDE SEQUENCE [LARGE SCALE GENOMIC DNA]</scope>
    <source>
        <strain evidence="3 4">MPI-SDFR-AT-0080</strain>
    </source>
</reference>
<keyword evidence="4" id="KW-1185">Reference proteome</keyword>
<dbReference type="Proteomes" id="UP000774617">
    <property type="component" value="Unassembled WGS sequence"/>
</dbReference>
<comment type="caution">
    <text evidence="3">The sequence shown here is derived from an EMBL/GenBank/DDBJ whole genome shotgun (WGS) entry which is preliminary data.</text>
</comment>
<dbReference type="Pfam" id="PF11937">
    <property type="entry name" value="DUF3455"/>
    <property type="match status" value="1"/>
</dbReference>
<evidence type="ECO:0008006" key="5">
    <source>
        <dbReference type="Google" id="ProtNLM"/>
    </source>
</evidence>
<dbReference type="EMBL" id="JAGTJR010000008">
    <property type="protein sequence ID" value="KAH7055626.1"/>
    <property type="molecule type" value="Genomic_DNA"/>
</dbReference>
<dbReference type="PANTHER" id="PTHR35567">
    <property type="entry name" value="MALATE DEHYDROGENASE (AFU_ORTHOLOGUE AFUA_2G13800)"/>
    <property type="match status" value="1"/>
</dbReference>